<evidence type="ECO:0000259" key="1">
    <source>
        <dbReference type="Pfam" id="PF07486"/>
    </source>
</evidence>
<keyword evidence="2" id="KW-0378">Hydrolase</keyword>
<reference evidence="2" key="1">
    <citation type="submission" date="2021-07" db="EMBL/GenBank/DDBJ databases">
        <title>Pseudohoeflea marina sp. nov. a polyhydroxyalcanoate-producing bacterium.</title>
        <authorList>
            <person name="Zheng W."/>
            <person name="Yu S."/>
            <person name="Huang Y."/>
        </authorList>
    </citation>
    <scope>NUCLEOTIDE SEQUENCE</scope>
    <source>
        <strain evidence="2">DP4N28-3</strain>
    </source>
</reference>
<dbReference type="EMBL" id="JAHWQX010000002">
    <property type="protein sequence ID" value="MBW3096983.1"/>
    <property type="molecule type" value="Genomic_DNA"/>
</dbReference>
<proteinExistence type="predicted"/>
<dbReference type="Proteomes" id="UP001430804">
    <property type="component" value="Unassembled WGS sequence"/>
</dbReference>
<dbReference type="GO" id="GO:0016787">
    <property type="term" value="F:hydrolase activity"/>
    <property type="evidence" value="ECO:0007669"/>
    <property type="project" value="UniProtKB-KW"/>
</dbReference>
<evidence type="ECO:0000313" key="2">
    <source>
        <dbReference type="EMBL" id="MBW3096983.1"/>
    </source>
</evidence>
<accession>A0ABS6WM01</accession>
<dbReference type="InterPro" id="IPR011105">
    <property type="entry name" value="Cell_wall_hydrolase_SleB"/>
</dbReference>
<name>A0ABS6WM01_9HYPH</name>
<dbReference type="Pfam" id="PF07486">
    <property type="entry name" value="Hydrolase_2"/>
    <property type="match status" value="1"/>
</dbReference>
<dbReference type="RefSeq" id="WP_219201704.1">
    <property type="nucleotide sequence ID" value="NZ_JAHWQX010000002.1"/>
</dbReference>
<keyword evidence="3" id="KW-1185">Reference proteome</keyword>
<sequence length="392" mass="42945">MHRRPDRKGLRKGPGHRLFAPLLIGFGFFAASPTPTDFADMGSYIAALEKGQGRWKTHLTAAPAGAVQTADLAFVDPILTNSTTGGGGITLPSGEVIAFSGKVGADDPRPDSERITRSQKKGRVVTVAPIAPPRQFSAGSVLERQSNLLRPTLELNKPMAFVDPDIKGREVQVARAFYARKPKVVDPQVSPMLAKLVTNRDADILATAYAPPPPDYSRQSPFASILQTETRRGRFIPPIGERDHAWAASPLPASAFSAKQQRCLAAGIYFEARGESLKGQAAVAQVILNRVRNPTYPDSICGVVYQNQSWRNRCQFSFACDGIRDRIKSPRHWNMAEEIAIAVSAGKIWLTEVGSSTHYHATYVRPPWARKMRRVGRIGQHIFFVTHGGGWS</sequence>
<evidence type="ECO:0000313" key="3">
    <source>
        <dbReference type="Proteomes" id="UP001430804"/>
    </source>
</evidence>
<organism evidence="2 3">
    <name type="scientific">Pseudohoeflea coraliihabitans</name>
    <dbReference type="NCBI Taxonomy" id="2860393"/>
    <lineage>
        <taxon>Bacteria</taxon>
        <taxon>Pseudomonadati</taxon>
        <taxon>Pseudomonadota</taxon>
        <taxon>Alphaproteobacteria</taxon>
        <taxon>Hyphomicrobiales</taxon>
        <taxon>Rhizobiaceae</taxon>
        <taxon>Pseudohoeflea</taxon>
    </lineage>
</organism>
<feature type="domain" description="Cell wall hydrolase SleB" evidence="1">
    <location>
        <begin position="274"/>
        <end position="384"/>
    </location>
</feature>
<gene>
    <name evidence="2" type="ORF">KY465_06800</name>
</gene>
<protein>
    <submittedName>
        <fullName evidence="2">Cell wall hydrolase</fullName>
    </submittedName>
</protein>
<comment type="caution">
    <text evidence="2">The sequence shown here is derived from an EMBL/GenBank/DDBJ whole genome shotgun (WGS) entry which is preliminary data.</text>
</comment>